<dbReference type="InterPro" id="IPR038071">
    <property type="entry name" value="UROD/MetE-like_sf"/>
</dbReference>
<proteinExistence type="predicted"/>
<dbReference type="EMBL" id="CP043026">
    <property type="protein sequence ID" value="QEH61523.1"/>
    <property type="molecule type" value="Genomic_DNA"/>
</dbReference>
<reference evidence="2 3" key="1">
    <citation type="submission" date="2019-08" db="EMBL/GenBank/DDBJ databases">
        <title>Complete genome sequence of Spiroplasma chinense CCH (DSM 19755).</title>
        <authorList>
            <person name="Shen H.-Y."/>
            <person name="Lin Y.-C."/>
            <person name="Chou L."/>
            <person name="Kuo C.-H."/>
        </authorList>
    </citation>
    <scope>NUCLEOTIDE SEQUENCE [LARGE SCALE GENOMIC DNA]</scope>
    <source>
        <strain evidence="2 3">CCH</strain>
    </source>
</reference>
<dbReference type="KEGG" id="schi:SCHIN_v1c03260"/>
<protein>
    <submittedName>
        <fullName evidence="2">Cobalamin-independent methionine synthase</fullName>
    </submittedName>
</protein>
<dbReference type="PANTHER" id="PTHR43844">
    <property type="entry name" value="METHIONINE SYNTHASE"/>
    <property type="match status" value="1"/>
</dbReference>
<dbReference type="RefSeq" id="WP_166507915.1">
    <property type="nucleotide sequence ID" value="NZ_CP043026.1"/>
</dbReference>
<gene>
    <name evidence="2" type="primary">metE</name>
    <name evidence="2" type="ORF">SCHIN_v1c03260</name>
</gene>
<sequence>MKENRFLTSLIGSWPRSEKLLKLKKQLKRNESVMDEYNNLLVSETGKIIKLQEDLNLDYIVSGELERDNFVSFVGEKIKGVKILNMSEMLEYIEDKFAFEQILNTLDVPSLSIKNAICFDKLELDESLCAKEVELIKQFSDKPIKITLPGPYLMTRSMWLPKLSKNYYSSKEELGKDVVEILKSEIDTLDKLGVQIIQFDEPVLTEVVFTPDKTRTFMCSALSEKQDPKDELKFAANLIKQVMDYAKTKNSKVALHVCRGNWSKDESTLLSGSYGPLIELFKEVNPDILNLEFSTPRAGEIDVLFNNLDMKNTILGLGVINPRTDDIELITEIVSFVDETLKFTTPENLWLNPDCGFATFANRPVGVENIIVEKIKALTTSARIMKEKR</sequence>
<accession>A0A5B9Y432</accession>
<dbReference type="SUPFAM" id="SSF51726">
    <property type="entry name" value="UROD/MetE-like"/>
    <property type="match status" value="1"/>
</dbReference>
<organism evidence="2 3">
    <name type="scientific">Spiroplasma chinense</name>
    <dbReference type="NCBI Taxonomy" id="216932"/>
    <lineage>
        <taxon>Bacteria</taxon>
        <taxon>Bacillati</taxon>
        <taxon>Mycoplasmatota</taxon>
        <taxon>Mollicutes</taxon>
        <taxon>Entomoplasmatales</taxon>
        <taxon>Spiroplasmataceae</taxon>
        <taxon>Spiroplasma</taxon>
    </lineage>
</organism>
<dbReference type="GO" id="GO:0009086">
    <property type="term" value="P:methionine biosynthetic process"/>
    <property type="evidence" value="ECO:0007669"/>
    <property type="project" value="InterPro"/>
</dbReference>
<feature type="domain" description="Cobalamin-independent methionine synthase MetE C-terminal/archaeal" evidence="1">
    <location>
        <begin position="6"/>
        <end position="360"/>
    </location>
</feature>
<dbReference type="Pfam" id="PF01717">
    <property type="entry name" value="Meth_synt_2"/>
    <property type="match status" value="1"/>
</dbReference>
<dbReference type="AlphaFoldDB" id="A0A5B9Y432"/>
<keyword evidence="3" id="KW-1185">Reference proteome</keyword>
<dbReference type="GO" id="GO:0008270">
    <property type="term" value="F:zinc ion binding"/>
    <property type="evidence" value="ECO:0007669"/>
    <property type="project" value="InterPro"/>
</dbReference>
<dbReference type="GO" id="GO:0003871">
    <property type="term" value="F:5-methyltetrahydropteroyltriglutamate-homocysteine S-methyltransferase activity"/>
    <property type="evidence" value="ECO:0007669"/>
    <property type="project" value="InterPro"/>
</dbReference>
<dbReference type="Gene3D" id="3.20.20.210">
    <property type="match status" value="1"/>
</dbReference>
<dbReference type="PANTHER" id="PTHR43844:SF2">
    <property type="entry name" value="SYNTHASE, VITAMIN-B12 INDEPENDENT, PUTATIVE (AFU_ORTHOLOGUE AFUA_3G12060)-RELATED"/>
    <property type="match status" value="1"/>
</dbReference>
<evidence type="ECO:0000313" key="2">
    <source>
        <dbReference type="EMBL" id="QEH61523.1"/>
    </source>
</evidence>
<evidence type="ECO:0000259" key="1">
    <source>
        <dbReference type="Pfam" id="PF01717"/>
    </source>
</evidence>
<dbReference type="Proteomes" id="UP000323144">
    <property type="component" value="Chromosome"/>
</dbReference>
<dbReference type="CDD" id="cd03311">
    <property type="entry name" value="CIMS_C_terminal_like"/>
    <property type="match status" value="1"/>
</dbReference>
<name>A0A5B9Y432_9MOLU</name>
<dbReference type="InterPro" id="IPR002629">
    <property type="entry name" value="Met_Synth_C/arc"/>
</dbReference>
<evidence type="ECO:0000313" key="3">
    <source>
        <dbReference type="Proteomes" id="UP000323144"/>
    </source>
</evidence>